<evidence type="ECO:0000313" key="2">
    <source>
        <dbReference type="Proteomes" id="UP001162131"/>
    </source>
</evidence>
<reference evidence="1" key="1">
    <citation type="submission" date="2021-09" db="EMBL/GenBank/DDBJ databases">
        <authorList>
            <consortium name="AG Swart"/>
            <person name="Singh M."/>
            <person name="Singh A."/>
            <person name="Seah K."/>
            <person name="Emmerich C."/>
        </authorList>
    </citation>
    <scope>NUCLEOTIDE SEQUENCE</scope>
    <source>
        <strain evidence="1">ATCC30299</strain>
    </source>
</reference>
<protein>
    <submittedName>
        <fullName evidence="1">Uncharacterized protein</fullName>
    </submittedName>
</protein>
<name>A0AAU9JSJ2_9CILI</name>
<keyword evidence="2" id="KW-1185">Reference proteome</keyword>
<organism evidence="1 2">
    <name type="scientific">Blepharisma stoltei</name>
    <dbReference type="NCBI Taxonomy" id="1481888"/>
    <lineage>
        <taxon>Eukaryota</taxon>
        <taxon>Sar</taxon>
        <taxon>Alveolata</taxon>
        <taxon>Ciliophora</taxon>
        <taxon>Postciliodesmatophora</taxon>
        <taxon>Heterotrichea</taxon>
        <taxon>Heterotrichida</taxon>
        <taxon>Blepharismidae</taxon>
        <taxon>Blepharisma</taxon>
    </lineage>
</organism>
<dbReference type="EMBL" id="CAJZBQ010000040">
    <property type="protein sequence ID" value="CAG9326407.1"/>
    <property type="molecule type" value="Genomic_DNA"/>
</dbReference>
<dbReference type="Proteomes" id="UP001162131">
    <property type="component" value="Unassembled WGS sequence"/>
</dbReference>
<evidence type="ECO:0000313" key="1">
    <source>
        <dbReference type="EMBL" id="CAG9326407.1"/>
    </source>
</evidence>
<sequence>MKLNPLSCHNRKEHSKSFFECKIIEKKSMLISESHRLIHQSKKLRKTSSTENKPYRHWQNYEPTITNNSFSMCKLNKIKWRSPLLENPTVPKTPSLLPAARDFRMAGNRVKPFVSSYADYVKREIEKEKIHRKYFRSLLSAINNRESQTDEYKGRLTPVF</sequence>
<dbReference type="AlphaFoldDB" id="A0AAU9JSJ2"/>
<comment type="caution">
    <text evidence="1">The sequence shown here is derived from an EMBL/GenBank/DDBJ whole genome shotgun (WGS) entry which is preliminary data.</text>
</comment>
<accession>A0AAU9JSJ2</accession>
<gene>
    <name evidence="1" type="ORF">BSTOLATCC_MIC40834</name>
</gene>
<proteinExistence type="predicted"/>